<reference evidence="2 3" key="1">
    <citation type="submission" date="2020-08" db="EMBL/GenBank/DDBJ databases">
        <title>Whole genome shotgun sequence of Actinocatenispora thailandica NBRC 105041.</title>
        <authorList>
            <person name="Komaki H."/>
            <person name="Tamura T."/>
        </authorList>
    </citation>
    <scope>NUCLEOTIDE SEQUENCE [LARGE SCALE GENOMIC DNA]</scope>
    <source>
        <strain evidence="2 3">NBRC 105041</strain>
    </source>
</reference>
<evidence type="ECO:0000313" key="3">
    <source>
        <dbReference type="Proteomes" id="UP000611640"/>
    </source>
</evidence>
<dbReference type="AlphaFoldDB" id="A0A7R7DKC2"/>
<organism evidence="2 3">
    <name type="scientific">Actinocatenispora thailandica</name>
    <dbReference type="NCBI Taxonomy" id="227318"/>
    <lineage>
        <taxon>Bacteria</taxon>
        <taxon>Bacillati</taxon>
        <taxon>Actinomycetota</taxon>
        <taxon>Actinomycetes</taxon>
        <taxon>Micromonosporales</taxon>
        <taxon>Micromonosporaceae</taxon>
        <taxon>Actinocatenispora</taxon>
    </lineage>
</organism>
<feature type="compositionally biased region" description="Polar residues" evidence="1">
    <location>
        <begin position="250"/>
        <end position="259"/>
    </location>
</feature>
<dbReference type="Proteomes" id="UP000611640">
    <property type="component" value="Chromosome"/>
</dbReference>
<sequence>MADKVHADCTEIIKYAGQLTKIGTGKKAQLPILAALTGAQPLNQMSELSYNSFTKPATTDTAGQFQEGLLVAGYLADNVAAFQKFIPDAANGIQCCAQQAQGVGQILLATDGGSAGEIDAEDVSAALAFASADPSAKLPNGVPKDMFKDGTFADTQVQTMSNQPQALSDPNSQFAETYTEPGAHLTTTTYMDGSMRVVSSYTTTNANGTYTNHSTTTVYDENGKELKNAGQTEDTTYGSGYNTKVRHEGNTTVETTTYDNGAVDMKTTTKTGSGEPKVTTAHTDAPDAPAPRDDGPLQTWEQQDHAPDGSKDGDVYAGY</sequence>
<accession>A0A7R7DKC2</accession>
<dbReference type="KEGG" id="atl:Athai_07670"/>
<evidence type="ECO:0000313" key="2">
    <source>
        <dbReference type="EMBL" id="BCJ33264.1"/>
    </source>
</evidence>
<dbReference type="RefSeq" id="WP_203960184.1">
    <property type="nucleotide sequence ID" value="NZ_AP023355.1"/>
</dbReference>
<gene>
    <name evidence="2" type="ORF">Athai_07670</name>
</gene>
<name>A0A7R7DKC2_9ACTN</name>
<feature type="compositionally biased region" description="Basic and acidic residues" evidence="1">
    <location>
        <begin position="302"/>
        <end position="319"/>
    </location>
</feature>
<keyword evidence="3" id="KW-1185">Reference proteome</keyword>
<dbReference type="EMBL" id="AP023355">
    <property type="protein sequence ID" value="BCJ33264.1"/>
    <property type="molecule type" value="Genomic_DNA"/>
</dbReference>
<proteinExistence type="predicted"/>
<feature type="region of interest" description="Disordered" evidence="1">
    <location>
        <begin position="229"/>
        <end position="319"/>
    </location>
</feature>
<protein>
    <submittedName>
        <fullName evidence="2">Uncharacterized protein</fullName>
    </submittedName>
</protein>
<evidence type="ECO:0000256" key="1">
    <source>
        <dbReference type="SAM" id="MobiDB-lite"/>
    </source>
</evidence>
<feature type="compositionally biased region" description="Polar residues" evidence="1">
    <location>
        <begin position="229"/>
        <end position="242"/>
    </location>
</feature>